<organism evidence="2 3">
    <name type="scientific">Halorubrum trueperi</name>
    <dbReference type="NCBI Taxonomy" id="2004704"/>
    <lineage>
        <taxon>Archaea</taxon>
        <taxon>Methanobacteriati</taxon>
        <taxon>Methanobacteriota</taxon>
        <taxon>Stenosarchaea group</taxon>
        <taxon>Halobacteria</taxon>
        <taxon>Halobacteriales</taxon>
        <taxon>Haloferacaceae</taxon>
        <taxon>Halorubrum</taxon>
    </lineage>
</organism>
<comment type="caution">
    <text evidence="2">The sequence shown here is derived from an EMBL/GenBank/DDBJ whole genome shotgun (WGS) entry which is preliminary data.</text>
</comment>
<gene>
    <name evidence="2" type="ORF">ACFQEY_16830</name>
</gene>
<evidence type="ECO:0000256" key="1">
    <source>
        <dbReference type="ARBA" id="ARBA00023172"/>
    </source>
</evidence>
<dbReference type="Gene3D" id="1.10.443.10">
    <property type="entry name" value="Intergrase catalytic core"/>
    <property type="match status" value="1"/>
</dbReference>
<proteinExistence type="predicted"/>
<dbReference type="Proteomes" id="UP001596333">
    <property type="component" value="Unassembled WGS sequence"/>
</dbReference>
<name>A0ABD5UQ78_9EURY</name>
<dbReference type="EMBL" id="JBHSXI010000023">
    <property type="protein sequence ID" value="MFC6890655.1"/>
    <property type="molecule type" value="Genomic_DNA"/>
</dbReference>
<evidence type="ECO:0000313" key="3">
    <source>
        <dbReference type="Proteomes" id="UP001596333"/>
    </source>
</evidence>
<accession>A0ABD5UQ78</accession>
<sequence length="383" mass="45058">MSEKPEDDDELSAFDKFGEAFNQDEDKLREFDEKFRQLDEDPLELYKSTRIGGQNITKKHIQRKKSNIDRWKRHMAGYDRHAACPSTRHAGDFIDVLITEDLSKDYTKRILRIIRNMFDYWSKHPKMPHGTGDAKGYNPIEAAMMFKEDKINSETASEARSVPRITVEELGHRLRNVKNLLHIVVMNTQFKYGIRGSQVCHIQLPEVKIEHKELNELYPSLGTHHRIEDMDGDVIYFASRDETPGVKSERPIVMPIDRETRQLLVKYLRQRPPVKSSWLFINNATGNQLQTGYLNSAIYKPAFHPEYSGSDEMRPVTSHYPRHKFTTHWKKEKDINHELVKYMRGDKQGELKNNKTDAVDYYVHTYYEDIKDVYLSNIYKFNL</sequence>
<keyword evidence="3" id="KW-1185">Reference proteome</keyword>
<keyword evidence="1" id="KW-0233">DNA recombination</keyword>
<dbReference type="InterPro" id="IPR013762">
    <property type="entry name" value="Integrase-like_cat_sf"/>
</dbReference>
<dbReference type="SUPFAM" id="SSF56349">
    <property type="entry name" value="DNA breaking-rejoining enzymes"/>
    <property type="match status" value="1"/>
</dbReference>
<dbReference type="RefSeq" id="WP_379770848.1">
    <property type="nucleotide sequence ID" value="NZ_JBHSXI010000023.1"/>
</dbReference>
<dbReference type="AlphaFoldDB" id="A0ABD5UQ78"/>
<reference evidence="2 3" key="1">
    <citation type="journal article" date="2019" name="Int. J. Syst. Evol. Microbiol.">
        <title>The Global Catalogue of Microorganisms (GCM) 10K type strain sequencing project: providing services to taxonomists for standard genome sequencing and annotation.</title>
        <authorList>
            <consortium name="The Broad Institute Genomics Platform"/>
            <consortium name="The Broad Institute Genome Sequencing Center for Infectious Disease"/>
            <person name="Wu L."/>
            <person name="Ma J."/>
        </authorList>
    </citation>
    <scope>NUCLEOTIDE SEQUENCE [LARGE SCALE GENOMIC DNA]</scope>
    <source>
        <strain evidence="2 3">Y73</strain>
    </source>
</reference>
<evidence type="ECO:0000313" key="2">
    <source>
        <dbReference type="EMBL" id="MFC6890655.1"/>
    </source>
</evidence>
<evidence type="ECO:0008006" key="4">
    <source>
        <dbReference type="Google" id="ProtNLM"/>
    </source>
</evidence>
<dbReference type="InterPro" id="IPR011010">
    <property type="entry name" value="DNA_brk_join_enz"/>
</dbReference>
<dbReference type="GO" id="GO:0006310">
    <property type="term" value="P:DNA recombination"/>
    <property type="evidence" value="ECO:0007669"/>
    <property type="project" value="UniProtKB-KW"/>
</dbReference>
<protein>
    <recommendedName>
        <fullName evidence="4">Tyr recombinase domain-containing protein</fullName>
    </recommendedName>
</protein>